<sequence length="75" mass="8454">MEIVKSKYRSTPSDDHLDVCLRLATSNYNSDYTRLAVANRHALSNLPCQLSFWIRQGLKPPQCFAVSPDGEARSI</sequence>
<evidence type="ECO:0000313" key="1">
    <source>
        <dbReference type="EMBL" id="KAG7168539.1"/>
    </source>
</evidence>
<dbReference type="Proteomes" id="UP000747542">
    <property type="component" value="Unassembled WGS sequence"/>
</dbReference>
<reference evidence="1" key="1">
    <citation type="journal article" date="2021" name="Sci. Adv.">
        <title>The American lobster genome reveals insights on longevity, neural, and immune adaptations.</title>
        <authorList>
            <person name="Polinski J.M."/>
            <person name="Zimin A.V."/>
            <person name="Clark K.F."/>
            <person name="Kohn A.B."/>
            <person name="Sadowski N."/>
            <person name="Timp W."/>
            <person name="Ptitsyn A."/>
            <person name="Khanna P."/>
            <person name="Romanova D.Y."/>
            <person name="Williams P."/>
            <person name="Greenwood S.J."/>
            <person name="Moroz L.L."/>
            <person name="Walt D.R."/>
            <person name="Bodnar A.G."/>
        </authorList>
    </citation>
    <scope>NUCLEOTIDE SEQUENCE</scope>
    <source>
        <strain evidence="1">GMGI-L3</strain>
    </source>
</reference>
<dbReference type="EMBL" id="JAHLQT010020073">
    <property type="protein sequence ID" value="KAG7168539.1"/>
    <property type="molecule type" value="Genomic_DNA"/>
</dbReference>
<organism evidence="1 2">
    <name type="scientific">Homarus americanus</name>
    <name type="common">American lobster</name>
    <dbReference type="NCBI Taxonomy" id="6706"/>
    <lineage>
        <taxon>Eukaryota</taxon>
        <taxon>Metazoa</taxon>
        <taxon>Ecdysozoa</taxon>
        <taxon>Arthropoda</taxon>
        <taxon>Crustacea</taxon>
        <taxon>Multicrustacea</taxon>
        <taxon>Malacostraca</taxon>
        <taxon>Eumalacostraca</taxon>
        <taxon>Eucarida</taxon>
        <taxon>Decapoda</taxon>
        <taxon>Pleocyemata</taxon>
        <taxon>Astacidea</taxon>
        <taxon>Nephropoidea</taxon>
        <taxon>Nephropidae</taxon>
        <taxon>Homarus</taxon>
    </lineage>
</organism>
<gene>
    <name evidence="1" type="ORF">Hamer_G002625</name>
</gene>
<evidence type="ECO:0000313" key="2">
    <source>
        <dbReference type="Proteomes" id="UP000747542"/>
    </source>
</evidence>
<comment type="caution">
    <text evidence="1">The sequence shown here is derived from an EMBL/GenBank/DDBJ whole genome shotgun (WGS) entry which is preliminary data.</text>
</comment>
<feature type="non-terminal residue" evidence="1">
    <location>
        <position position="1"/>
    </location>
</feature>
<protein>
    <submittedName>
        <fullName evidence="1">Uncharacterized protein</fullName>
    </submittedName>
</protein>
<name>A0A8J5K6L7_HOMAM</name>
<keyword evidence="2" id="KW-1185">Reference proteome</keyword>
<proteinExistence type="predicted"/>
<accession>A0A8J5K6L7</accession>
<dbReference type="AlphaFoldDB" id="A0A8J5K6L7"/>